<accession>A0A1M5BVW3</accession>
<feature type="non-terminal residue" evidence="3">
    <location>
        <position position="134"/>
    </location>
</feature>
<evidence type="ECO:0000256" key="1">
    <source>
        <dbReference type="SAM" id="SignalP"/>
    </source>
</evidence>
<protein>
    <recommendedName>
        <fullName evidence="2">DUF6443 domain-containing protein</fullName>
    </recommendedName>
</protein>
<dbReference type="RefSeq" id="WP_245798531.1">
    <property type="nucleotide sequence ID" value="NZ_FQVD01000021.1"/>
</dbReference>
<dbReference type="InterPro" id="IPR045619">
    <property type="entry name" value="DUF6443"/>
</dbReference>
<feature type="chain" id="PRO_5012477222" description="DUF6443 domain-containing protein" evidence="1">
    <location>
        <begin position="23"/>
        <end position="134"/>
    </location>
</feature>
<evidence type="ECO:0000259" key="2">
    <source>
        <dbReference type="Pfam" id="PF20041"/>
    </source>
</evidence>
<dbReference type="Proteomes" id="UP000184436">
    <property type="component" value="Unassembled WGS sequence"/>
</dbReference>
<dbReference type="STRING" id="871325.SAMN05444349_1211"/>
<evidence type="ECO:0000313" key="3">
    <source>
        <dbReference type="EMBL" id="SHF46585.1"/>
    </source>
</evidence>
<name>A0A1M5BVW3_9BACE</name>
<gene>
    <name evidence="3" type="ORF">SAMN05444349_1211</name>
</gene>
<keyword evidence="1" id="KW-0732">Signal</keyword>
<dbReference type="Pfam" id="PF20041">
    <property type="entry name" value="DUF6443"/>
    <property type="match status" value="1"/>
</dbReference>
<dbReference type="AlphaFoldDB" id="A0A1M5BVW3"/>
<reference evidence="3 4" key="1">
    <citation type="submission" date="2016-11" db="EMBL/GenBank/DDBJ databases">
        <authorList>
            <person name="Jaros S."/>
            <person name="Januszkiewicz K."/>
            <person name="Wedrychowicz H."/>
        </authorList>
    </citation>
    <scope>NUCLEOTIDE SEQUENCE [LARGE SCALE GENOMIC DNA]</scope>
    <source>
        <strain evidence="3 4">DSM 26883</strain>
    </source>
</reference>
<organism evidence="3 4">
    <name type="scientific">Bacteroides faecichinchillae</name>
    <dbReference type="NCBI Taxonomy" id="871325"/>
    <lineage>
        <taxon>Bacteria</taxon>
        <taxon>Pseudomonadati</taxon>
        <taxon>Bacteroidota</taxon>
        <taxon>Bacteroidia</taxon>
        <taxon>Bacteroidales</taxon>
        <taxon>Bacteroidaceae</taxon>
        <taxon>Bacteroides</taxon>
    </lineage>
</organism>
<evidence type="ECO:0000313" key="4">
    <source>
        <dbReference type="Proteomes" id="UP000184436"/>
    </source>
</evidence>
<keyword evidence="4" id="KW-1185">Reference proteome</keyword>
<proteinExistence type="predicted"/>
<feature type="signal peptide" evidence="1">
    <location>
        <begin position="1"/>
        <end position="22"/>
    </location>
</feature>
<sequence>MKYTKKIQLLVGLLFFFPLVKGQNTTGYTGTRNYTAEKTYIEPTSQTGSSSAKTVSDIVYFDGFGLKWQEIQVGASPSGGADLILPHSYGTLGQVEKEYLPYIKNGNNGAFDADMFSPSHWSIYGTEEQNYAFT</sequence>
<feature type="domain" description="DUF6443" evidence="2">
    <location>
        <begin position="38"/>
        <end position="130"/>
    </location>
</feature>
<dbReference type="EMBL" id="FQVD01000021">
    <property type="protein sequence ID" value="SHF46585.1"/>
    <property type="molecule type" value="Genomic_DNA"/>
</dbReference>